<dbReference type="InterPro" id="IPR008323">
    <property type="entry name" value="UCP033563"/>
</dbReference>
<dbReference type="AlphaFoldDB" id="A0A1F7SNC7"/>
<dbReference type="PANTHER" id="PTHR36454:SF1">
    <property type="entry name" value="DUF1015 DOMAIN-CONTAINING PROTEIN"/>
    <property type="match status" value="1"/>
</dbReference>
<organism evidence="1 2">
    <name type="scientific">Candidatus Schekmanbacteria bacterium RIFCSPLOWO2_12_FULL_38_15</name>
    <dbReference type="NCBI Taxonomy" id="1817883"/>
    <lineage>
        <taxon>Bacteria</taxon>
        <taxon>Candidatus Schekmaniibacteriota</taxon>
    </lineage>
</organism>
<proteinExistence type="predicted"/>
<dbReference type="EMBL" id="MGDI01000002">
    <property type="protein sequence ID" value="OGL55285.1"/>
    <property type="molecule type" value="Genomic_DNA"/>
</dbReference>
<dbReference type="STRING" id="1817883.A3G31_04565"/>
<sequence length="441" mass="50738">MADILPFKGVIYNKEKIKEIEKVVTPPYDVISKDEQEQFYNLNPYNVIRITLGKNLAGDNEKENKYTRAADYLQQWLANGILVKESNDAIYVYEQKYTVKNGGSKTRMGFIALTPLQDFSSKKILPHENTLSKPKEDRLQLMRACNGNLCQVFALYFDEKKKTDEVLEEASKLKPLFDFTDGSGISHRFWSFKDKEKIGLIQKAMDGKKLLIADGHHRYETALNYRNEKRQKSKNLTGEEPFNYIAMMFVNAESEGLTIFPTHRVVNNLNDFNADKILKKLGEYFAVKGFDYRESEKENLFKKLSEAGEKNPSFGMFIKGSDKFYLLTLDNKKLIDGLFPENTHSEWKELDVVILHTVVIENILGISRENQAGEKNIIYVKLEKEAIKKVKEGEAQIAFLLNPTRVSQVKNAALKGLRMPQKSTFFYPKLLTGLVMNLFED</sequence>
<evidence type="ECO:0008006" key="3">
    <source>
        <dbReference type="Google" id="ProtNLM"/>
    </source>
</evidence>
<evidence type="ECO:0000313" key="2">
    <source>
        <dbReference type="Proteomes" id="UP000178082"/>
    </source>
</evidence>
<accession>A0A1F7SNC7</accession>
<gene>
    <name evidence="1" type="ORF">A3G31_04565</name>
</gene>
<dbReference type="Proteomes" id="UP000178082">
    <property type="component" value="Unassembled WGS sequence"/>
</dbReference>
<comment type="caution">
    <text evidence="1">The sequence shown here is derived from an EMBL/GenBank/DDBJ whole genome shotgun (WGS) entry which is preliminary data.</text>
</comment>
<protein>
    <recommendedName>
        <fullName evidence="3">DUF1015 domain-containing protein</fullName>
    </recommendedName>
</protein>
<dbReference type="PIRSF" id="PIRSF033563">
    <property type="entry name" value="UCP033563"/>
    <property type="match status" value="1"/>
</dbReference>
<dbReference type="Pfam" id="PF06245">
    <property type="entry name" value="DUF1015"/>
    <property type="match status" value="1"/>
</dbReference>
<dbReference type="PANTHER" id="PTHR36454">
    <property type="entry name" value="LMO2823 PROTEIN"/>
    <property type="match status" value="1"/>
</dbReference>
<name>A0A1F7SNC7_9BACT</name>
<reference evidence="1 2" key="1">
    <citation type="journal article" date="2016" name="Nat. Commun.">
        <title>Thousands of microbial genomes shed light on interconnected biogeochemical processes in an aquifer system.</title>
        <authorList>
            <person name="Anantharaman K."/>
            <person name="Brown C.T."/>
            <person name="Hug L.A."/>
            <person name="Sharon I."/>
            <person name="Castelle C.J."/>
            <person name="Probst A.J."/>
            <person name="Thomas B.C."/>
            <person name="Singh A."/>
            <person name="Wilkins M.J."/>
            <person name="Karaoz U."/>
            <person name="Brodie E.L."/>
            <person name="Williams K.H."/>
            <person name="Hubbard S.S."/>
            <person name="Banfield J.F."/>
        </authorList>
    </citation>
    <scope>NUCLEOTIDE SEQUENCE [LARGE SCALE GENOMIC DNA]</scope>
</reference>
<evidence type="ECO:0000313" key="1">
    <source>
        <dbReference type="EMBL" id="OGL55285.1"/>
    </source>
</evidence>